<evidence type="ECO:0000313" key="3">
    <source>
        <dbReference type="Proteomes" id="UP000830055"/>
    </source>
</evidence>
<proteinExistence type="predicted"/>
<gene>
    <name evidence="2" type="ORF">DPPLL_18120</name>
</gene>
<dbReference type="Proteomes" id="UP000830055">
    <property type="component" value="Chromosome"/>
</dbReference>
<evidence type="ECO:0000313" key="2">
    <source>
        <dbReference type="EMBL" id="BDD87447.1"/>
    </source>
</evidence>
<evidence type="ECO:0000256" key="1">
    <source>
        <dbReference type="SAM" id="MobiDB-lite"/>
    </source>
</evidence>
<protein>
    <submittedName>
        <fullName evidence="2">Uncharacterized protein</fullName>
    </submittedName>
</protein>
<organism evidence="2 3">
    <name type="scientific">Desulfofustis limnaeus</name>
    <dbReference type="NCBI Taxonomy" id="2740163"/>
    <lineage>
        <taxon>Bacteria</taxon>
        <taxon>Pseudomonadati</taxon>
        <taxon>Thermodesulfobacteriota</taxon>
        <taxon>Desulfobulbia</taxon>
        <taxon>Desulfobulbales</taxon>
        <taxon>Desulfocapsaceae</taxon>
        <taxon>Desulfofustis</taxon>
    </lineage>
</organism>
<keyword evidence="3" id="KW-1185">Reference proteome</keyword>
<name>A0ABM7W8Y8_9BACT</name>
<dbReference type="EMBL" id="AP025516">
    <property type="protein sequence ID" value="BDD87447.1"/>
    <property type="molecule type" value="Genomic_DNA"/>
</dbReference>
<dbReference type="RefSeq" id="WP_284154473.1">
    <property type="nucleotide sequence ID" value="NZ_AP025516.1"/>
</dbReference>
<feature type="region of interest" description="Disordered" evidence="1">
    <location>
        <begin position="1"/>
        <end position="27"/>
    </location>
</feature>
<reference evidence="2 3" key="1">
    <citation type="submission" date="2022-01" db="EMBL/GenBank/DDBJ databases">
        <title>Desulfofustis limnae sp. nov., a novel mesophilic sulfate-reducing bacterium isolated from marsh soil.</title>
        <authorList>
            <person name="Watanabe M."/>
            <person name="Takahashi A."/>
            <person name="Kojima H."/>
            <person name="Fukui M."/>
        </authorList>
    </citation>
    <scope>NUCLEOTIDE SEQUENCE [LARGE SCALE GENOMIC DNA]</scope>
    <source>
        <strain evidence="2 3">PPLL</strain>
    </source>
</reference>
<sequence length="47" mass="4984">MTAGQERPVGQPYGDGDGDEEQQEQRVEAMSVAGFCAGNSKKYAHPG</sequence>
<accession>A0ABM7W8Y8</accession>